<feature type="chain" id="PRO_5046832809" description="Exopolysaccharide biosynthesis operon protein EpsL" evidence="1">
    <location>
        <begin position="23"/>
        <end position="382"/>
    </location>
</feature>
<name>A0ABW2QG49_9BURK</name>
<gene>
    <name evidence="2" type="ORF">ACFQPB_06120</name>
</gene>
<dbReference type="EMBL" id="JBHTCA010000003">
    <property type="protein sequence ID" value="MFC7408430.1"/>
    <property type="molecule type" value="Genomic_DNA"/>
</dbReference>
<comment type="caution">
    <text evidence="2">The sequence shown here is derived from an EMBL/GenBank/DDBJ whole genome shotgun (WGS) entry which is preliminary data.</text>
</comment>
<accession>A0ABW2QG49</accession>
<keyword evidence="1" id="KW-0732">Signal</keyword>
<organism evidence="2 3">
    <name type="scientific">Hydrogenophaga atypica</name>
    <dbReference type="NCBI Taxonomy" id="249409"/>
    <lineage>
        <taxon>Bacteria</taxon>
        <taxon>Pseudomonadati</taxon>
        <taxon>Pseudomonadota</taxon>
        <taxon>Betaproteobacteria</taxon>
        <taxon>Burkholderiales</taxon>
        <taxon>Comamonadaceae</taxon>
        <taxon>Hydrogenophaga</taxon>
    </lineage>
</organism>
<proteinExistence type="predicted"/>
<evidence type="ECO:0000256" key="1">
    <source>
        <dbReference type="SAM" id="SignalP"/>
    </source>
</evidence>
<reference evidence="3" key="1">
    <citation type="journal article" date="2019" name="Int. J. Syst. Evol. Microbiol.">
        <title>The Global Catalogue of Microorganisms (GCM) 10K type strain sequencing project: providing services to taxonomists for standard genome sequencing and annotation.</title>
        <authorList>
            <consortium name="The Broad Institute Genomics Platform"/>
            <consortium name="The Broad Institute Genome Sequencing Center for Infectious Disease"/>
            <person name="Wu L."/>
            <person name="Ma J."/>
        </authorList>
    </citation>
    <scope>NUCLEOTIDE SEQUENCE [LARGE SCALE GENOMIC DNA]</scope>
    <source>
        <strain evidence="3">CGMCC 1.12371</strain>
    </source>
</reference>
<dbReference type="RefSeq" id="WP_382220674.1">
    <property type="nucleotide sequence ID" value="NZ_JBHTCA010000003.1"/>
</dbReference>
<keyword evidence="3" id="KW-1185">Reference proteome</keyword>
<feature type="signal peptide" evidence="1">
    <location>
        <begin position="1"/>
        <end position="22"/>
    </location>
</feature>
<dbReference type="Proteomes" id="UP001596501">
    <property type="component" value="Unassembled WGS sequence"/>
</dbReference>
<protein>
    <recommendedName>
        <fullName evidence="4">Exopolysaccharide biosynthesis operon protein EpsL</fullName>
    </recommendedName>
</protein>
<evidence type="ECO:0000313" key="2">
    <source>
        <dbReference type="EMBL" id="MFC7408430.1"/>
    </source>
</evidence>
<evidence type="ECO:0000313" key="3">
    <source>
        <dbReference type="Proteomes" id="UP001596501"/>
    </source>
</evidence>
<sequence>MLTRMVCVAAGVAASLPGIGLAQSLYQHRITAPVGLSYDANPGLSETDAGGVYRVHVSPSYTLSRNAGGDEFQLKLGAVIEQSSNTALSRNRQDGNARLSWRTASDTTSWGWHAAYEQSAARAALLEETGQLSDDGTRTTRGLGAQLAHELDERHMLSVLADVKWHAYDFGHTPDHRLSSAQVELSRAASPGQDWFVSAGVSQYAPDTVASTGAVHGTAPQSLQRGLLLGYRSQVDGSPWDWEIRAGVARFTGAFSDTMPQGEAKLGYQSPRWHYSASLSRLPVANNLLGSFAPNTQARLRAEYQLTEYTTVAVDALHNRTQASQTEATRQLGMQVSTDLSPLWRMTAQLRGTRAERHIAGLPTQASNRSASLVFTYLHPDF</sequence>
<evidence type="ECO:0008006" key="4">
    <source>
        <dbReference type="Google" id="ProtNLM"/>
    </source>
</evidence>